<sequence length="115" mass="12966">MRHCEQRLMGGKVQVRCGGPSLVRGAVPSGYWLGGLRGGLAADVLLWWDRLETQVGQSDSSLAALSSQPPLSFHPVLHTLCVLHLHRVLHQWLSYFIFSRRTFLLMHLISISEMF</sequence>
<protein>
    <submittedName>
        <fullName evidence="1">Uncharacterized protein</fullName>
    </submittedName>
</protein>
<evidence type="ECO:0000313" key="2">
    <source>
        <dbReference type="Proteomes" id="UP001176941"/>
    </source>
</evidence>
<dbReference type="EMBL" id="OX459945">
    <property type="protein sequence ID" value="CAI9179618.1"/>
    <property type="molecule type" value="Genomic_DNA"/>
</dbReference>
<gene>
    <name evidence="1" type="ORF">MRATA1EN1_LOCUS28580</name>
</gene>
<organism evidence="1 2">
    <name type="scientific">Rangifer tarandus platyrhynchus</name>
    <name type="common">Svalbard reindeer</name>
    <dbReference type="NCBI Taxonomy" id="3082113"/>
    <lineage>
        <taxon>Eukaryota</taxon>
        <taxon>Metazoa</taxon>
        <taxon>Chordata</taxon>
        <taxon>Craniata</taxon>
        <taxon>Vertebrata</taxon>
        <taxon>Euteleostomi</taxon>
        <taxon>Mammalia</taxon>
        <taxon>Eutheria</taxon>
        <taxon>Laurasiatheria</taxon>
        <taxon>Artiodactyla</taxon>
        <taxon>Ruminantia</taxon>
        <taxon>Pecora</taxon>
        <taxon>Cervidae</taxon>
        <taxon>Odocoileinae</taxon>
        <taxon>Rangifer</taxon>
    </lineage>
</organism>
<proteinExistence type="predicted"/>
<evidence type="ECO:0000313" key="1">
    <source>
        <dbReference type="EMBL" id="CAI9179618.1"/>
    </source>
</evidence>
<reference evidence="1" key="1">
    <citation type="submission" date="2023-04" db="EMBL/GenBank/DDBJ databases">
        <authorList>
            <consortium name="ELIXIR-Norway"/>
        </authorList>
    </citation>
    <scope>NUCLEOTIDE SEQUENCE [LARGE SCALE GENOMIC DNA]</scope>
</reference>
<keyword evidence="2" id="KW-1185">Reference proteome</keyword>
<dbReference type="Proteomes" id="UP001176941">
    <property type="component" value="Chromosome 9"/>
</dbReference>
<name>A0ABN9A051_RANTA</name>
<accession>A0ABN9A051</accession>